<comment type="caution">
    <text evidence="2">The sequence shown here is derived from an EMBL/GenBank/DDBJ whole genome shotgun (WGS) entry which is preliminary data.</text>
</comment>
<dbReference type="AlphaFoldDB" id="A0A2T3FJS3"/>
<feature type="transmembrane region" description="Helical" evidence="1">
    <location>
        <begin position="150"/>
        <end position="169"/>
    </location>
</feature>
<evidence type="ECO:0000256" key="1">
    <source>
        <dbReference type="SAM" id="Phobius"/>
    </source>
</evidence>
<feature type="transmembrane region" description="Helical" evidence="1">
    <location>
        <begin position="181"/>
        <end position="203"/>
    </location>
</feature>
<reference evidence="2 3" key="1">
    <citation type="journal article" date="2019" name="Int. J. Syst. Evol. Microbiol.">
        <title>Faecalibacillus intestinalis gen. nov., sp. nov. and Faecalibacillus faecis sp. nov., isolated from human faeces.</title>
        <authorList>
            <person name="Seo B."/>
            <person name="Jeon K."/>
            <person name="Baek I."/>
            <person name="Lee Y.M."/>
            <person name="Baek K."/>
            <person name="Ko G."/>
        </authorList>
    </citation>
    <scope>NUCLEOTIDE SEQUENCE [LARGE SCALE GENOMIC DNA]</scope>
    <source>
        <strain evidence="2 3">SNUG30099</strain>
    </source>
</reference>
<evidence type="ECO:0008006" key="4">
    <source>
        <dbReference type="Google" id="ProtNLM"/>
    </source>
</evidence>
<keyword evidence="1" id="KW-0812">Transmembrane</keyword>
<dbReference type="RefSeq" id="WP_107030692.1">
    <property type="nucleotide sequence ID" value="NZ_PYLQ01000035.1"/>
</dbReference>
<evidence type="ECO:0000313" key="3">
    <source>
        <dbReference type="Proteomes" id="UP000240974"/>
    </source>
</evidence>
<dbReference type="EMBL" id="PYLQ01000035">
    <property type="protein sequence ID" value="PST35536.1"/>
    <property type="molecule type" value="Genomic_DNA"/>
</dbReference>
<keyword evidence="1" id="KW-1133">Transmembrane helix</keyword>
<accession>A0A2T3FJS3</accession>
<keyword evidence="3" id="KW-1185">Reference proteome</keyword>
<sequence>MKLFLDIIYVLIENLIYVMYLDLFFKNREEVKYNKIFFIVFMSFLSLMMNKYFAISYGGIILLIISLIYIHLFYDGDIYNKIIKLIFVNVNMLLINGLCMFLLNQQSLYYIIYAYDGYLGYLITFISKGIWLIEYFYLKKYLKEEFQLNKHIWFFVMITLVAIIFLDLYTFNEYLMNQMRLSSIICLYVVSLMMIVLIYILCLEMTQYYQRLMNRKIHEQALQYEETLVEIANQKSKKYNKIIHDYKKLVKDLKENQEIELKDISLEIPTEVIHTNNIVLNYVFNRYTEIMKEHQIDFYGTYSDQIYQGVSSYDLATILKLLLDHAIVLSQKTTHKAIHYTIESQRYYTIIKIRCLIENEIVVDHHFKKNEYLIEEICRKYNGKKLSKIEDNQYMFGCYLENSGDLL</sequence>
<feature type="transmembrane region" description="Helical" evidence="1">
    <location>
        <begin position="86"/>
        <end position="112"/>
    </location>
</feature>
<organism evidence="2 3">
    <name type="scientific">Faecalibacillus intestinalis</name>
    <dbReference type="NCBI Taxonomy" id="1982626"/>
    <lineage>
        <taxon>Bacteria</taxon>
        <taxon>Bacillati</taxon>
        <taxon>Bacillota</taxon>
        <taxon>Erysipelotrichia</taxon>
        <taxon>Erysipelotrichales</taxon>
        <taxon>Coprobacillaceae</taxon>
        <taxon>Faecalibacillus</taxon>
    </lineage>
</organism>
<name>A0A2T3FJS3_9FIRM</name>
<keyword evidence="1" id="KW-0472">Membrane</keyword>
<evidence type="ECO:0000313" key="2">
    <source>
        <dbReference type="EMBL" id="PST35536.1"/>
    </source>
</evidence>
<protein>
    <recommendedName>
        <fullName evidence="4">Sensor histidine kinase NatK C-terminal domain-containing protein</fullName>
    </recommendedName>
</protein>
<proteinExistence type="predicted"/>
<feature type="transmembrane region" description="Helical" evidence="1">
    <location>
        <begin position="6"/>
        <end position="25"/>
    </location>
</feature>
<dbReference type="Proteomes" id="UP000240974">
    <property type="component" value="Unassembled WGS sequence"/>
</dbReference>
<feature type="transmembrane region" description="Helical" evidence="1">
    <location>
        <begin position="118"/>
        <end position="138"/>
    </location>
</feature>
<gene>
    <name evidence="2" type="ORF">C7U54_14115</name>
</gene>
<feature type="transmembrane region" description="Helical" evidence="1">
    <location>
        <begin position="55"/>
        <end position="74"/>
    </location>
</feature>